<dbReference type="Proteomes" id="UP000217199">
    <property type="component" value="Unassembled WGS sequence"/>
</dbReference>
<dbReference type="PANTHER" id="PTHR43788:SF8">
    <property type="entry name" value="DNA-BINDING PROTEIN SMUBP-2"/>
    <property type="match status" value="1"/>
</dbReference>
<dbReference type="GO" id="GO:0043139">
    <property type="term" value="F:5'-3' DNA helicase activity"/>
    <property type="evidence" value="ECO:0007669"/>
    <property type="project" value="TreeGrafter"/>
</dbReference>
<dbReference type="InterPro" id="IPR050534">
    <property type="entry name" value="Coronavir_polyprotein_1ab"/>
</dbReference>
<dbReference type="STRING" id="2282107.A0A286U7M0"/>
<gene>
    <name evidence="6" type="ORF">PNOK_0843500</name>
</gene>
<dbReference type="GO" id="GO:0016787">
    <property type="term" value="F:hydrolase activity"/>
    <property type="evidence" value="ECO:0007669"/>
    <property type="project" value="UniProtKB-KW"/>
</dbReference>
<feature type="domain" description="DNA2/NAM7 helicase-like C-terminal" evidence="5">
    <location>
        <begin position="567"/>
        <end position="723"/>
    </location>
</feature>
<dbReference type="AlphaFoldDB" id="A0A286U7M0"/>
<dbReference type="GO" id="GO:0005524">
    <property type="term" value="F:ATP binding"/>
    <property type="evidence" value="ECO:0007669"/>
    <property type="project" value="UniProtKB-KW"/>
</dbReference>
<evidence type="ECO:0000259" key="5">
    <source>
        <dbReference type="Pfam" id="PF13087"/>
    </source>
</evidence>
<dbReference type="Gene3D" id="3.40.50.300">
    <property type="entry name" value="P-loop containing nucleotide triphosphate hydrolases"/>
    <property type="match status" value="2"/>
</dbReference>
<dbReference type="Pfam" id="PF13604">
    <property type="entry name" value="AAA_30"/>
    <property type="match status" value="1"/>
</dbReference>
<keyword evidence="2 6" id="KW-0378">Hydrolase</keyword>
<keyword evidence="4" id="KW-0067">ATP-binding</keyword>
<dbReference type="InterPro" id="IPR027417">
    <property type="entry name" value="P-loop_NTPase"/>
</dbReference>
<sequence length="954" mass="107177">MDQISQTLINSPNVASTLRIKYCKSAEELQTLISSSVPSSKKPGKRLYLGISILLSPTTGLLDAFAFATPSDEIIVLAATEPQTGDVIDFTTPDMSAFADILLGKDEKVLITGLNMSRIAMHVRHNLKLHTRGVELSELASVSNRVLSAGTLTKLWLDPEVDTFAVDTLWDGPPTDVINRIEKLCLRAWITTRIASQATGMKSHASKKIACLDTRALTNEYFEMFQRFLIEVELLELAEPREVEGEFYDQNIIKDGNAGVTIIIDNQRYKTHLRRDGRTEVHLVDLLGKTHRGRVTKVVGRRTHVALLHPESFNGASFHSISVVGKKELTYDEEARERFLMHLLQQKLKMDDPNMRMLRAFYFGELNGQDNDSLSDREDYRRLEDYLLRRLNYSQACVVDAMINSPDPFVVIQGPPGTGKTYTISAAVQSWASLGQSSWVIAQSNVGVKNVAERLSKDKIPYIILVSMEFYHEWNESIYPEEVKNRIIFTNTLKKQRKGLGIFKNAPVNNIVVDEASQISILSYIPLLYKFGKLSKLCFFGDPMQLPPHGKESASTLQSVFDIPHFEDRIHLLDIQYRLPVPLGDFISTEVYRGLLSSEHKIKNPSCVAFVDVSRGQERPVNTSFQNVEEVQTVIYTIKNYYMYKNVCVITPYDAQRSMIQEALKKNSLSYVNVYTVDSYQGNEADYIIISIVRTISPGFLESINRSNVMLTRCKRGMIIITNEVFIRSASVQRTLLGKLCAHWEREYGSGLTWKRFKEIENKSAKLPGSIGEGYDDDNGYTYDDEGCGNNGLASDKYEYNYHGSRGSENISMQSFSVKQRVQRLPRKSDVGVGTMIRGNKPKEGSTHWKTVMTPISTPSPVSGTINNFTQLPLSSNFTSFSGGTKCMPRFGGTGIMGAKAGNGNGSGFMISKHGVLQVKPNSKMKLKHIRELSPTVVALKKMEQKGERTFFRC</sequence>
<comment type="caution">
    <text evidence="6">The sequence shown here is derived from an EMBL/GenBank/DDBJ whole genome shotgun (WGS) entry which is preliminary data.</text>
</comment>
<evidence type="ECO:0000256" key="3">
    <source>
        <dbReference type="ARBA" id="ARBA00022806"/>
    </source>
</evidence>
<dbReference type="CDD" id="cd18808">
    <property type="entry name" value="SF1_C_Upf1"/>
    <property type="match status" value="1"/>
</dbReference>
<dbReference type="InterPro" id="IPR047187">
    <property type="entry name" value="SF1_C_Upf1"/>
</dbReference>
<keyword evidence="7" id="KW-1185">Reference proteome</keyword>
<organism evidence="6 7">
    <name type="scientific">Pyrrhoderma noxium</name>
    <dbReference type="NCBI Taxonomy" id="2282107"/>
    <lineage>
        <taxon>Eukaryota</taxon>
        <taxon>Fungi</taxon>
        <taxon>Dikarya</taxon>
        <taxon>Basidiomycota</taxon>
        <taxon>Agaricomycotina</taxon>
        <taxon>Agaricomycetes</taxon>
        <taxon>Hymenochaetales</taxon>
        <taxon>Hymenochaetaceae</taxon>
        <taxon>Pyrrhoderma</taxon>
    </lineage>
</organism>
<evidence type="ECO:0000313" key="6">
    <source>
        <dbReference type="EMBL" id="PAV15577.1"/>
    </source>
</evidence>
<keyword evidence="1" id="KW-0547">Nucleotide-binding</keyword>
<dbReference type="Pfam" id="PF13087">
    <property type="entry name" value="AAA_12"/>
    <property type="match status" value="1"/>
</dbReference>
<dbReference type="EMBL" id="NBII01000009">
    <property type="protein sequence ID" value="PAV15577.1"/>
    <property type="molecule type" value="Genomic_DNA"/>
</dbReference>
<protein>
    <submittedName>
        <fullName evidence="6">P-loop containing nucleoside triphosphate hydrolase</fullName>
    </submittedName>
</protein>
<keyword evidence="3" id="KW-0347">Helicase</keyword>
<evidence type="ECO:0000256" key="1">
    <source>
        <dbReference type="ARBA" id="ARBA00022741"/>
    </source>
</evidence>
<dbReference type="InterPro" id="IPR041679">
    <property type="entry name" value="DNA2/NAM7-like_C"/>
</dbReference>
<dbReference type="OrthoDB" id="6513042at2759"/>
<dbReference type="InParanoid" id="A0A286U7M0"/>
<accession>A0A286U7M0</accession>
<proteinExistence type="predicted"/>
<evidence type="ECO:0000256" key="4">
    <source>
        <dbReference type="ARBA" id="ARBA00022840"/>
    </source>
</evidence>
<dbReference type="CDD" id="cd17934">
    <property type="entry name" value="DEXXQc_Upf1-like"/>
    <property type="match status" value="1"/>
</dbReference>
<name>A0A286U7M0_9AGAM</name>
<dbReference type="SUPFAM" id="SSF52540">
    <property type="entry name" value="P-loop containing nucleoside triphosphate hydrolases"/>
    <property type="match status" value="1"/>
</dbReference>
<evidence type="ECO:0000313" key="7">
    <source>
        <dbReference type="Proteomes" id="UP000217199"/>
    </source>
</evidence>
<reference evidence="6 7" key="1">
    <citation type="journal article" date="2017" name="Mol. Ecol.">
        <title>Comparative and population genomic landscape of Phellinus noxius: A hypervariable fungus causing root rot in trees.</title>
        <authorList>
            <person name="Chung C.L."/>
            <person name="Lee T.J."/>
            <person name="Akiba M."/>
            <person name="Lee H.H."/>
            <person name="Kuo T.H."/>
            <person name="Liu D."/>
            <person name="Ke H.M."/>
            <person name="Yokoi T."/>
            <person name="Roa M.B."/>
            <person name="Lu M.J."/>
            <person name="Chang Y.Y."/>
            <person name="Ann P.J."/>
            <person name="Tsai J.N."/>
            <person name="Chen C.Y."/>
            <person name="Tzean S.S."/>
            <person name="Ota Y."/>
            <person name="Hattori T."/>
            <person name="Sahashi N."/>
            <person name="Liou R.F."/>
            <person name="Kikuchi T."/>
            <person name="Tsai I.J."/>
        </authorList>
    </citation>
    <scope>NUCLEOTIDE SEQUENCE [LARGE SCALE GENOMIC DNA]</scope>
    <source>
        <strain evidence="6 7">FFPRI411160</strain>
    </source>
</reference>
<dbReference type="PANTHER" id="PTHR43788">
    <property type="entry name" value="DNA2/NAM7 HELICASE FAMILY MEMBER"/>
    <property type="match status" value="1"/>
</dbReference>
<evidence type="ECO:0000256" key="2">
    <source>
        <dbReference type="ARBA" id="ARBA00022801"/>
    </source>
</evidence>